<dbReference type="AlphaFoldDB" id="A0A4R6WKJ5"/>
<gene>
    <name evidence="2" type="ORF">A8950_2926</name>
</gene>
<evidence type="ECO:0000256" key="1">
    <source>
        <dbReference type="SAM" id="Phobius"/>
    </source>
</evidence>
<proteinExistence type="predicted"/>
<feature type="transmembrane region" description="Helical" evidence="1">
    <location>
        <begin position="303"/>
        <end position="325"/>
    </location>
</feature>
<feature type="transmembrane region" description="Helical" evidence="1">
    <location>
        <begin position="102"/>
        <end position="123"/>
    </location>
</feature>
<feature type="transmembrane region" description="Helical" evidence="1">
    <location>
        <begin position="43"/>
        <end position="62"/>
    </location>
</feature>
<reference evidence="2 3" key="1">
    <citation type="submission" date="2019-03" db="EMBL/GenBank/DDBJ databases">
        <title>Genomic Encyclopedia of Type Strains, Phase III (KMG-III): the genomes of soil and plant-associated and newly described type strains.</title>
        <authorList>
            <person name="Whitman W."/>
        </authorList>
    </citation>
    <scope>NUCLEOTIDE SEQUENCE [LARGE SCALE GENOMIC DNA]</scope>
    <source>
        <strain evidence="2 3">CGMCC 1.7660</strain>
    </source>
</reference>
<feature type="transmembrane region" description="Helical" evidence="1">
    <location>
        <begin position="210"/>
        <end position="231"/>
    </location>
</feature>
<keyword evidence="1" id="KW-0472">Membrane</keyword>
<dbReference type="OrthoDB" id="345121at2"/>
<keyword evidence="1" id="KW-0812">Transmembrane</keyword>
<feature type="transmembrane region" description="Helical" evidence="1">
    <location>
        <begin position="180"/>
        <end position="198"/>
    </location>
</feature>
<accession>A0A4R6WKJ5</accession>
<feature type="transmembrane region" description="Helical" evidence="1">
    <location>
        <begin position="68"/>
        <end position="90"/>
    </location>
</feature>
<dbReference type="PANTHER" id="PTHR40400:SF1">
    <property type="entry name" value="SLR1512 PROTEIN"/>
    <property type="match status" value="1"/>
</dbReference>
<dbReference type="EMBL" id="SNYW01000010">
    <property type="protein sequence ID" value="TDQ81056.1"/>
    <property type="molecule type" value="Genomic_DNA"/>
</dbReference>
<keyword evidence="1" id="KW-1133">Transmembrane helix</keyword>
<evidence type="ECO:0000313" key="2">
    <source>
        <dbReference type="EMBL" id="TDQ81056.1"/>
    </source>
</evidence>
<dbReference type="RefSeq" id="WP_133614378.1">
    <property type="nucleotide sequence ID" value="NZ_SNYW01000010.1"/>
</dbReference>
<feature type="transmembrane region" description="Helical" evidence="1">
    <location>
        <begin position="12"/>
        <end position="31"/>
    </location>
</feature>
<evidence type="ECO:0008006" key="4">
    <source>
        <dbReference type="Google" id="ProtNLM"/>
    </source>
</evidence>
<protein>
    <recommendedName>
        <fullName evidence="4">Sodium-dependent bicarbonate transport family permease</fullName>
    </recommendedName>
</protein>
<evidence type="ECO:0000313" key="3">
    <source>
        <dbReference type="Proteomes" id="UP000295783"/>
    </source>
</evidence>
<feature type="transmembrane region" description="Helical" evidence="1">
    <location>
        <begin position="135"/>
        <end position="153"/>
    </location>
</feature>
<dbReference type="InterPro" id="IPR010293">
    <property type="entry name" value="Sbt_1"/>
</dbReference>
<feature type="transmembrane region" description="Helical" evidence="1">
    <location>
        <begin position="243"/>
        <end position="268"/>
    </location>
</feature>
<sequence length="334" mass="34208">MASIAQAAAENLLSPMVLFFALGLAAGWAKSDLAIPEAIAKALSIYLMMSIGMKGGIALAENGIDQRFLLLCLAGILLSFLLPFLAYVLFRRLGGIEPVSAAAIAAHYGSISIVTYIAATAYLREAGLAFSDQMVAIAALMETPAIMAGLFLAHRFGAPAAGTAAISANRPPLGRMAHEVFLNGSVTLLIGAFVIGWLTGGKGGESVAAFMFDPFKGVLCLFLLDMGLLAARRLAQSGLPRPGTLLAGILVPLCGAGVALLIAALLGIPAGNGMLFVVLGASASYIAVPAAMRLALPRADGGLAITLSLAVTFPFNIVLGLPLYAAMAQALLQP</sequence>
<feature type="transmembrane region" description="Helical" evidence="1">
    <location>
        <begin position="274"/>
        <end position="296"/>
    </location>
</feature>
<dbReference type="PANTHER" id="PTHR40400">
    <property type="entry name" value="SLR1512 PROTEIN"/>
    <property type="match status" value="1"/>
</dbReference>
<comment type="caution">
    <text evidence="2">The sequence shown here is derived from an EMBL/GenBank/DDBJ whole genome shotgun (WGS) entry which is preliminary data.</text>
</comment>
<organism evidence="2 3">
    <name type="scientific">Dongia mobilis</name>
    <dbReference type="NCBI Taxonomy" id="578943"/>
    <lineage>
        <taxon>Bacteria</taxon>
        <taxon>Pseudomonadati</taxon>
        <taxon>Pseudomonadota</taxon>
        <taxon>Alphaproteobacteria</taxon>
        <taxon>Rhodospirillales</taxon>
        <taxon>Dongiaceae</taxon>
        <taxon>Dongia</taxon>
    </lineage>
</organism>
<dbReference type="Pfam" id="PF05982">
    <property type="entry name" value="Sbt_1"/>
    <property type="match status" value="1"/>
</dbReference>
<name>A0A4R6WKJ5_9PROT</name>
<dbReference type="Proteomes" id="UP000295783">
    <property type="component" value="Unassembled WGS sequence"/>
</dbReference>
<keyword evidence="3" id="KW-1185">Reference proteome</keyword>